<comment type="caution">
    <text evidence="3">The sequence shown here is derived from an EMBL/GenBank/DDBJ whole genome shotgun (WGS) entry which is preliminary data.</text>
</comment>
<feature type="compositionally biased region" description="Polar residues" evidence="1">
    <location>
        <begin position="52"/>
        <end position="62"/>
    </location>
</feature>
<gene>
    <name evidence="3" type="primary">Acey_s0272.g915</name>
    <name evidence="3" type="ORF">Y032_0272g915</name>
</gene>
<evidence type="ECO:0000256" key="1">
    <source>
        <dbReference type="SAM" id="MobiDB-lite"/>
    </source>
</evidence>
<feature type="transmembrane region" description="Helical" evidence="2">
    <location>
        <begin position="24"/>
        <end position="42"/>
    </location>
</feature>
<keyword evidence="2" id="KW-0472">Membrane</keyword>
<dbReference type="EMBL" id="JARK01001608">
    <property type="protein sequence ID" value="EYB86816.1"/>
    <property type="molecule type" value="Genomic_DNA"/>
</dbReference>
<sequence>MFVLINVYVCTLLNDFPLFSDLQSVYSVIITKFYVGIAFFFGSKSTNASVTTSTPSNISQHRSSCKPHKPNRIAHSRIA</sequence>
<evidence type="ECO:0000256" key="2">
    <source>
        <dbReference type="SAM" id="Phobius"/>
    </source>
</evidence>
<evidence type="ECO:0000313" key="3">
    <source>
        <dbReference type="EMBL" id="EYB86816.1"/>
    </source>
</evidence>
<dbReference type="Proteomes" id="UP000024635">
    <property type="component" value="Unassembled WGS sequence"/>
</dbReference>
<feature type="compositionally biased region" description="Basic residues" evidence="1">
    <location>
        <begin position="63"/>
        <end position="79"/>
    </location>
</feature>
<organism evidence="3 4">
    <name type="scientific">Ancylostoma ceylanicum</name>
    <dbReference type="NCBI Taxonomy" id="53326"/>
    <lineage>
        <taxon>Eukaryota</taxon>
        <taxon>Metazoa</taxon>
        <taxon>Ecdysozoa</taxon>
        <taxon>Nematoda</taxon>
        <taxon>Chromadorea</taxon>
        <taxon>Rhabditida</taxon>
        <taxon>Rhabditina</taxon>
        <taxon>Rhabditomorpha</taxon>
        <taxon>Strongyloidea</taxon>
        <taxon>Ancylostomatidae</taxon>
        <taxon>Ancylostomatinae</taxon>
        <taxon>Ancylostoma</taxon>
    </lineage>
</organism>
<keyword evidence="2" id="KW-1133">Transmembrane helix</keyword>
<proteinExistence type="predicted"/>
<protein>
    <submittedName>
        <fullName evidence="3">Uncharacterized protein</fullName>
    </submittedName>
</protein>
<feature type="region of interest" description="Disordered" evidence="1">
    <location>
        <begin position="52"/>
        <end position="79"/>
    </location>
</feature>
<accession>A0A016S8M0</accession>
<name>A0A016S8M0_9BILA</name>
<evidence type="ECO:0000313" key="4">
    <source>
        <dbReference type="Proteomes" id="UP000024635"/>
    </source>
</evidence>
<reference evidence="4" key="1">
    <citation type="journal article" date="2015" name="Nat. Genet.">
        <title>The genome and transcriptome of the zoonotic hookworm Ancylostoma ceylanicum identify infection-specific gene families.</title>
        <authorList>
            <person name="Schwarz E.M."/>
            <person name="Hu Y."/>
            <person name="Antoshechkin I."/>
            <person name="Miller M.M."/>
            <person name="Sternberg P.W."/>
            <person name="Aroian R.V."/>
        </authorList>
    </citation>
    <scope>NUCLEOTIDE SEQUENCE</scope>
    <source>
        <strain evidence="4">HY135</strain>
    </source>
</reference>
<keyword evidence="4" id="KW-1185">Reference proteome</keyword>
<dbReference type="AlphaFoldDB" id="A0A016S8M0"/>
<keyword evidence="2" id="KW-0812">Transmembrane</keyword>